<dbReference type="AlphaFoldDB" id="U6LDL1"/>
<organism evidence="1 2">
    <name type="scientific">Eimeria brunetti</name>
    <dbReference type="NCBI Taxonomy" id="51314"/>
    <lineage>
        <taxon>Eukaryota</taxon>
        <taxon>Sar</taxon>
        <taxon>Alveolata</taxon>
        <taxon>Apicomplexa</taxon>
        <taxon>Conoidasida</taxon>
        <taxon>Coccidia</taxon>
        <taxon>Eucoccidiorida</taxon>
        <taxon>Eimeriorina</taxon>
        <taxon>Eimeriidae</taxon>
        <taxon>Eimeria</taxon>
    </lineage>
</organism>
<name>U6LDL1_9EIME</name>
<keyword evidence="2" id="KW-1185">Reference proteome</keyword>
<dbReference type="Proteomes" id="UP000030750">
    <property type="component" value="Unassembled WGS sequence"/>
</dbReference>
<accession>U6LDL1</accession>
<evidence type="ECO:0000313" key="2">
    <source>
        <dbReference type="Proteomes" id="UP000030750"/>
    </source>
</evidence>
<evidence type="ECO:0000313" key="1">
    <source>
        <dbReference type="EMBL" id="CDJ46644.1"/>
    </source>
</evidence>
<sequence>MVKEIQKVTVEDIEKFRKEKLFSAPSVSVQVYSQLAVPKEGPLQTHAAAAAAQQQRQLLLQQLQQQQFEQQLEQQLQPQLQQKLAQQQQHVLM</sequence>
<reference evidence="1" key="2">
    <citation type="submission" date="2013-10" db="EMBL/GenBank/DDBJ databases">
        <authorList>
            <person name="Aslett M."/>
        </authorList>
    </citation>
    <scope>NUCLEOTIDE SEQUENCE [LARGE SCALE GENOMIC DNA]</scope>
    <source>
        <strain evidence="1">Houghton</strain>
    </source>
</reference>
<gene>
    <name evidence="1" type="ORF">EBH_0067630</name>
</gene>
<reference evidence="1" key="1">
    <citation type="submission" date="2013-10" db="EMBL/GenBank/DDBJ databases">
        <title>Genomic analysis of the causative agents of coccidiosis in chickens.</title>
        <authorList>
            <person name="Reid A.J."/>
            <person name="Blake D."/>
            <person name="Billington K."/>
            <person name="Browne H."/>
            <person name="Dunn M."/>
            <person name="Hung S."/>
            <person name="Kawahara F."/>
            <person name="Miranda-Saavedra D."/>
            <person name="Mourier T."/>
            <person name="Nagra H."/>
            <person name="Otto T.D."/>
            <person name="Rawlings N."/>
            <person name="Sanchez A."/>
            <person name="Sanders M."/>
            <person name="Subramaniam C."/>
            <person name="Tay Y."/>
            <person name="Dear P."/>
            <person name="Doerig C."/>
            <person name="Gruber A."/>
            <person name="Parkinson J."/>
            <person name="Shirley M."/>
            <person name="Wan K.L."/>
            <person name="Berriman M."/>
            <person name="Tomley F."/>
            <person name="Pain A."/>
        </authorList>
    </citation>
    <scope>NUCLEOTIDE SEQUENCE [LARGE SCALE GENOMIC DNA]</scope>
    <source>
        <strain evidence="1">Houghton</strain>
    </source>
</reference>
<proteinExistence type="predicted"/>
<dbReference type="VEuPathDB" id="ToxoDB:EBH_0067630"/>
<dbReference type="EMBL" id="HG710443">
    <property type="protein sequence ID" value="CDJ46644.1"/>
    <property type="molecule type" value="Genomic_DNA"/>
</dbReference>
<protein>
    <submittedName>
        <fullName evidence="1">Uncharacterized protein</fullName>
    </submittedName>
</protein>
<dbReference type="OrthoDB" id="952271at2759"/>